<evidence type="ECO:0000313" key="4">
    <source>
        <dbReference type="Proteomes" id="UP001642409"/>
    </source>
</evidence>
<dbReference type="EMBL" id="CAXDID020000017">
    <property type="protein sequence ID" value="CAL5984565.1"/>
    <property type="molecule type" value="Genomic_DNA"/>
</dbReference>
<evidence type="ECO:0000313" key="2">
    <source>
        <dbReference type="EMBL" id="CAI9978752.1"/>
    </source>
</evidence>
<sequence length="148" mass="16929">MGVATSCTVPDGQNELYPLDPPSANTVTHNEFLQNEIAKQKKIIAKQRKQIQTLYNDAKQSIKNNIHLKAREYLTERIQLQKELQDLLKQLQLNIQHVSIFGSVSIIDDVDEEILELDELMLKISEELQKEKQSPFTRTNSSKVGLTL</sequence>
<keyword evidence="1" id="KW-0175">Coiled coil</keyword>
<organism evidence="2">
    <name type="scientific">Hexamita inflata</name>
    <dbReference type="NCBI Taxonomy" id="28002"/>
    <lineage>
        <taxon>Eukaryota</taxon>
        <taxon>Metamonada</taxon>
        <taxon>Diplomonadida</taxon>
        <taxon>Hexamitidae</taxon>
        <taxon>Hexamitinae</taxon>
        <taxon>Hexamita</taxon>
    </lineage>
</organism>
<name>A0AA86RVD1_9EUKA</name>
<gene>
    <name evidence="2" type="ORF">HINF_LOCUS66397</name>
    <name evidence="3" type="ORF">HINF_LOCUS8163</name>
</gene>
<dbReference type="AlphaFoldDB" id="A0AA86RVD1"/>
<dbReference type="Proteomes" id="UP001642409">
    <property type="component" value="Unassembled WGS sequence"/>
</dbReference>
<comment type="caution">
    <text evidence="2">The sequence shown here is derived from an EMBL/GenBank/DDBJ whole genome shotgun (WGS) entry which is preliminary data.</text>
</comment>
<dbReference type="EMBL" id="CATOUU010001186">
    <property type="protein sequence ID" value="CAI9978752.1"/>
    <property type="molecule type" value="Genomic_DNA"/>
</dbReference>
<evidence type="ECO:0000256" key="1">
    <source>
        <dbReference type="SAM" id="Coils"/>
    </source>
</evidence>
<keyword evidence="4" id="KW-1185">Reference proteome</keyword>
<proteinExistence type="predicted"/>
<reference evidence="3 4" key="2">
    <citation type="submission" date="2024-07" db="EMBL/GenBank/DDBJ databases">
        <authorList>
            <person name="Akdeniz Z."/>
        </authorList>
    </citation>
    <scope>NUCLEOTIDE SEQUENCE [LARGE SCALE GENOMIC DNA]</scope>
</reference>
<evidence type="ECO:0000313" key="3">
    <source>
        <dbReference type="EMBL" id="CAL5984565.1"/>
    </source>
</evidence>
<feature type="coiled-coil region" evidence="1">
    <location>
        <begin position="30"/>
        <end position="127"/>
    </location>
</feature>
<reference evidence="2" key="1">
    <citation type="submission" date="2023-06" db="EMBL/GenBank/DDBJ databases">
        <authorList>
            <person name="Kurt Z."/>
        </authorList>
    </citation>
    <scope>NUCLEOTIDE SEQUENCE</scope>
</reference>
<accession>A0AA86RVD1</accession>
<protein>
    <submittedName>
        <fullName evidence="3">Hypothetical_protein</fullName>
    </submittedName>
</protein>